<feature type="signal peptide" evidence="1">
    <location>
        <begin position="1"/>
        <end position="20"/>
    </location>
</feature>
<name>A0AAU9ZTX8_PHORO</name>
<organism evidence="2 3">
    <name type="scientific">Phodopus roborovskii</name>
    <name type="common">Roborovski's desert hamster</name>
    <name type="synonym">Cricetulus roborovskii</name>
    <dbReference type="NCBI Taxonomy" id="109678"/>
    <lineage>
        <taxon>Eukaryota</taxon>
        <taxon>Metazoa</taxon>
        <taxon>Chordata</taxon>
        <taxon>Craniata</taxon>
        <taxon>Vertebrata</taxon>
        <taxon>Euteleostomi</taxon>
        <taxon>Mammalia</taxon>
        <taxon>Eutheria</taxon>
        <taxon>Euarchontoglires</taxon>
        <taxon>Glires</taxon>
        <taxon>Rodentia</taxon>
        <taxon>Myomorpha</taxon>
        <taxon>Muroidea</taxon>
        <taxon>Cricetidae</taxon>
        <taxon>Cricetinae</taxon>
        <taxon>Phodopus</taxon>
    </lineage>
</organism>
<evidence type="ECO:0000256" key="1">
    <source>
        <dbReference type="SAM" id="SignalP"/>
    </source>
</evidence>
<protein>
    <submittedName>
        <fullName evidence="2">Apoa5 protein</fullName>
    </submittedName>
</protein>
<proteinExistence type="predicted"/>
<comment type="caution">
    <text evidence="2">The sequence shown here is derived from an EMBL/GenBank/DDBJ whole genome shotgun (WGS) entry which is preliminary data.</text>
</comment>
<dbReference type="AlphaFoldDB" id="A0AAU9ZTX8"/>
<evidence type="ECO:0000313" key="3">
    <source>
        <dbReference type="Proteomes" id="UP001152836"/>
    </source>
</evidence>
<keyword evidence="1" id="KW-0732">Signal</keyword>
<evidence type="ECO:0000313" key="2">
    <source>
        <dbReference type="EMBL" id="CAH6866170.1"/>
    </source>
</evidence>
<sequence length="47" mass="5285">MAAVITWALALLSVFATTEARKGFWDYFSQSSRDKGMMGQQQKLGQE</sequence>
<feature type="chain" id="PRO_5043818603" evidence="1">
    <location>
        <begin position="21"/>
        <end position="47"/>
    </location>
</feature>
<dbReference type="Proteomes" id="UP001152836">
    <property type="component" value="Unassembled WGS sequence"/>
</dbReference>
<gene>
    <name evidence="2" type="primary">Apoa5</name>
    <name evidence="2" type="ORF">PHOROB_LOCUS12070</name>
</gene>
<reference evidence="2" key="1">
    <citation type="submission" date="2022-06" db="EMBL/GenBank/DDBJ databases">
        <authorList>
            <person name="Andreotti S."/>
            <person name="Wyler E."/>
        </authorList>
    </citation>
    <scope>NUCLEOTIDE SEQUENCE</scope>
</reference>
<dbReference type="EMBL" id="CALSGD010001501">
    <property type="protein sequence ID" value="CAH6866170.1"/>
    <property type="molecule type" value="Genomic_DNA"/>
</dbReference>
<accession>A0AAU9ZTX8</accession>
<keyword evidence="3" id="KW-1185">Reference proteome</keyword>